<dbReference type="PANTHER" id="PTHR43737:SF1">
    <property type="entry name" value="DUF1501 DOMAIN-CONTAINING PROTEIN"/>
    <property type="match status" value="1"/>
</dbReference>
<proteinExistence type="predicted"/>
<dbReference type="EMBL" id="UIGB01000001">
    <property type="protein sequence ID" value="SUU86196.1"/>
    <property type="molecule type" value="Genomic_DNA"/>
</dbReference>
<reference evidence="1 2" key="1">
    <citation type="submission" date="2018-06" db="EMBL/GenBank/DDBJ databases">
        <authorList>
            <consortium name="Pathogen Informatics"/>
            <person name="Doyle S."/>
        </authorList>
    </citation>
    <scope>NUCLEOTIDE SEQUENCE [LARGE SCALE GENOMIC DNA]</scope>
    <source>
        <strain evidence="1 2">NCTC12722</strain>
    </source>
</reference>
<dbReference type="InterPro" id="IPR006311">
    <property type="entry name" value="TAT_signal"/>
</dbReference>
<dbReference type="Proteomes" id="UP000254343">
    <property type="component" value="Unassembled WGS sequence"/>
</dbReference>
<protein>
    <submittedName>
        <fullName evidence="1">Uncharacterized protein conserved in bacteria</fullName>
    </submittedName>
</protein>
<gene>
    <name evidence="1" type="ORF">NCTC12722_03420</name>
</gene>
<organism evidence="1 2">
    <name type="scientific">Afipia felis</name>
    <name type="common">Cat scratch disease bacillus</name>
    <dbReference type="NCBI Taxonomy" id="1035"/>
    <lineage>
        <taxon>Bacteria</taxon>
        <taxon>Pseudomonadati</taxon>
        <taxon>Pseudomonadota</taxon>
        <taxon>Alphaproteobacteria</taxon>
        <taxon>Hyphomicrobiales</taxon>
        <taxon>Nitrobacteraceae</taxon>
        <taxon>Afipia</taxon>
    </lineage>
</organism>
<sequence>MTNSMDDRLLECCEDRTPHGLSRRTLLAGGATFAAWAYLPKFARAADGRDPHLVTIILRGALDGLATVAPVADPDYAGLHGSIALALDGPHPAVALDSFFALHPSMPEFARMYRSGHAAVVHATATAYRDRSHFDGQDVLESGFAGPGRVQSGWLNRALANLPRGERVSRGLAVGATTPLVLRGPAPTVGWVPARLPQAADDTAMRLLDLYNHRDPSLASALSQGLQIEKLASNDGGMKPNMNGVNAMRLAAQGAARIMAKDDGPRIAALAFDGWDTHANEGGPVGRLAQLLGGLDGALADFEAGLGDKWRNTAIVVVTEFGRTARINGTSGTDHGTGTIALLAGGAIKGARVMSDWPGLKVADLYQNRDLKPTTDLRGVLKGLLRDHLGLGDRVLAENVFPDSAAVRPMQGLVV</sequence>
<evidence type="ECO:0000313" key="2">
    <source>
        <dbReference type="Proteomes" id="UP000254343"/>
    </source>
</evidence>
<dbReference type="InterPro" id="IPR010869">
    <property type="entry name" value="DUF1501"/>
</dbReference>
<dbReference type="Pfam" id="PF07394">
    <property type="entry name" value="DUF1501"/>
    <property type="match status" value="1"/>
</dbReference>
<accession>A0A380WBL3</accession>
<dbReference type="PANTHER" id="PTHR43737">
    <property type="entry name" value="BLL7424 PROTEIN"/>
    <property type="match status" value="1"/>
</dbReference>
<dbReference type="PROSITE" id="PS51318">
    <property type="entry name" value="TAT"/>
    <property type="match status" value="1"/>
</dbReference>
<evidence type="ECO:0000313" key="1">
    <source>
        <dbReference type="EMBL" id="SUU86196.1"/>
    </source>
</evidence>
<name>A0A380WBL3_AFIFE</name>
<dbReference type="AlphaFoldDB" id="A0A380WBL3"/>